<dbReference type="AlphaFoldDB" id="A0A2S1LP77"/>
<protein>
    <submittedName>
        <fullName evidence="2">Alpha/beta hydrolase</fullName>
    </submittedName>
</protein>
<sequence>MRKLVKKIIVKSIGLYINLLSYVFPEKATRLAYRLFSEPREGRFRPEEVPEMLKEAMADMITHDDMIFQTYTWKGNDQIILLVHGWESNTSRWENFLPYLKKSGSTIIALDAPAHGLSSGTEFNIPEYAEFVNILVEKYKPQMMVGHSLGGATCLYFLEHYQHPSVEKVVILGAPSELQTILNNFRNMLSLNTKVFRMMEKYLFQHFKIRAADFSGKKFASRLKIKGLVAHDEEDTIVDFEEGKQIAEAWKSAIFIRTKGLGHSLHNRELYQKIYNFLFDKSSVA</sequence>
<feature type="domain" description="AB hydrolase-1" evidence="1">
    <location>
        <begin position="79"/>
        <end position="220"/>
    </location>
</feature>
<dbReference type="EMBL" id="CP020919">
    <property type="protein sequence ID" value="AWG25436.1"/>
    <property type="molecule type" value="Genomic_DNA"/>
</dbReference>
<evidence type="ECO:0000259" key="1">
    <source>
        <dbReference type="Pfam" id="PF00561"/>
    </source>
</evidence>
<organism evidence="2 3">
    <name type="scientific">Flavobacterium kingsejongi</name>
    <dbReference type="NCBI Taxonomy" id="1678728"/>
    <lineage>
        <taxon>Bacteria</taxon>
        <taxon>Pseudomonadati</taxon>
        <taxon>Bacteroidota</taxon>
        <taxon>Flavobacteriia</taxon>
        <taxon>Flavobacteriales</taxon>
        <taxon>Flavobacteriaceae</taxon>
        <taxon>Flavobacterium</taxon>
    </lineage>
</organism>
<dbReference type="GO" id="GO:0016787">
    <property type="term" value="F:hydrolase activity"/>
    <property type="evidence" value="ECO:0007669"/>
    <property type="project" value="UniProtKB-KW"/>
</dbReference>
<dbReference type="OrthoDB" id="9785847at2"/>
<dbReference type="PANTHER" id="PTHR46438:SF11">
    <property type="entry name" value="LIPASE-RELATED"/>
    <property type="match status" value="1"/>
</dbReference>
<dbReference type="InterPro" id="IPR000073">
    <property type="entry name" value="AB_hydrolase_1"/>
</dbReference>
<dbReference type="PANTHER" id="PTHR46438">
    <property type="entry name" value="ALPHA/BETA-HYDROLASES SUPERFAMILY PROTEIN"/>
    <property type="match status" value="1"/>
</dbReference>
<dbReference type="InterPro" id="IPR029058">
    <property type="entry name" value="AB_hydrolase_fold"/>
</dbReference>
<dbReference type="Gene3D" id="3.40.50.1820">
    <property type="entry name" value="alpha/beta hydrolase"/>
    <property type="match status" value="1"/>
</dbReference>
<dbReference type="RefSeq" id="WP_108737029.1">
    <property type="nucleotide sequence ID" value="NZ_CP020919.1"/>
</dbReference>
<keyword evidence="3" id="KW-1185">Reference proteome</keyword>
<evidence type="ECO:0000313" key="3">
    <source>
        <dbReference type="Proteomes" id="UP000244677"/>
    </source>
</evidence>
<keyword evidence="2" id="KW-0378">Hydrolase</keyword>
<accession>A0A2S1LP77</accession>
<reference evidence="2 3" key="1">
    <citation type="submission" date="2017-04" db="EMBL/GenBank/DDBJ databases">
        <title>Complete genome sequence of Flavobacterium kingsejong AJ004.</title>
        <authorList>
            <person name="Lee P.C."/>
        </authorList>
    </citation>
    <scope>NUCLEOTIDE SEQUENCE [LARGE SCALE GENOMIC DNA]</scope>
    <source>
        <strain evidence="2 3">AJ004</strain>
    </source>
</reference>
<name>A0A2S1LP77_9FLAO</name>
<dbReference type="SUPFAM" id="SSF53474">
    <property type="entry name" value="alpha/beta-Hydrolases"/>
    <property type="match status" value="1"/>
</dbReference>
<dbReference type="KEGG" id="fki:FK004_09410"/>
<dbReference type="Proteomes" id="UP000244677">
    <property type="component" value="Chromosome"/>
</dbReference>
<dbReference type="Pfam" id="PF00561">
    <property type="entry name" value="Abhydrolase_1"/>
    <property type="match status" value="1"/>
</dbReference>
<proteinExistence type="predicted"/>
<evidence type="ECO:0000313" key="2">
    <source>
        <dbReference type="EMBL" id="AWG25436.1"/>
    </source>
</evidence>
<gene>
    <name evidence="2" type="ORF">FK004_09410</name>
</gene>